<keyword evidence="9 11" id="KW-0472">Membrane</keyword>
<dbReference type="Proteomes" id="UP001417504">
    <property type="component" value="Unassembled WGS sequence"/>
</dbReference>
<reference evidence="13 14" key="1">
    <citation type="submission" date="2024-01" db="EMBL/GenBank/DDBJ databases">
        <title>Genome assemblies of Stephania.</title>
        <authorList>
            <person name="Yang L."/>
        </authorList>
    </citation>
    <scope>NUCLEOTIDE SEQUENCE [LARGE SCALE GENOMIC DNA]</scope>
    <source>
        <strain evidence="13">QJT</strain>
        <tissue evidence="13">Leaf</tissue>
    </source>
</reference>
<dbReference type="PANTHER" id="PTHR48061">
    <property type="entry name" value="LEUCINE-RICH REPEAT RECEPTOR PROTEIN KINASE EMS1-LIKE-RELATED"/>
    <property type="match status" value="1"/>
</dbReference>
<dbReference type="InterPro" id="IPR046956">
    <property type="entry name" value="RLP23-like"/>
</dbReference>
<dbReference type="InterPro" id="IPR001611">
    <property type="entry name" value="Leu-rich_rpt"/>
</dbReference>
<dbReference type="FunFam" id="3.80.10.10:FF:000095">
    <property type="entry name" value="LRR receptor-like serine/threonine-protein kinase GSO1"/>
    <property type="match status" value="1"/>
</dbReference>
<evidence type="ECO:0000256" key="1">
    <source>
        <dbReference type="ARBA" id="ARBA00004251"/>
    </source>
</evidence>
<dbReference type="Gene3D" id="3.80.10.10">
    <property type="entry name" value="Ribonuclease Inhibitor"/>
    <property type="match status" value="4"/>
</dbReference>
<keyword evidence="10" id="KW-0325">Glycoprotein</keyword>
<keyword evidence="4" id="KW-0433">Leucine-rich repeat</keyword>
<protein>
    <recommendedName>
        <fullName evidence="12">Leucine-rich repeat-containing N-terminal plant-type domain-containing protein</fullName>
    </recommendedName>
</protein>
<evidence type="ECO:0000256" key="11">
    <source>
        <dbReference type="SAM" id="Phobius"/>
    </source>
</evidence>
<name>A0AAP0HG77_9MAGN</name>
<dbReference type="SUPFAM" id="SSF52047">
    <property type="entry name" value="RNI-like"/>
    <property type="match status" value="1"/>
</dbReference>
<keyword evidence="14" id="KW-1185">Reference proteome</keyword>
<sequence>MDWSSLVISAERRVGDLVFGRGVVWESNGWEVVRSLSSVSGDVGEGINWEFGVSRNEATEGIRGEYSYLWSGSYGSGCQHRLAQLPLVLFSSWAVEGQCLDEQRHSLLHLKHNLSFSSSSESGVPVGLSSWDFNTDCCRSWEGVECNQIGEVIGLDLSNKSIVGSTDGLASLFHLSHLQGLNLGYNHFNSAIPSGFDRLPHLTHLDLSYSYFVGQIPIGISRLMRLVSLDLSAFSTRENDLLKLENPNLRMLVGNLSELRELRLDGVNISSDKERNEWAQIFSSSLPKLQVLSLSSCSLSGPFHSSLSKLHSLTELGLSLNNFSAEIPKFFGSFSNLTVLNLRNCGLKGNVPQSIFTLPKLQYLDLSDNPLLEGSLPEFPQDNSLQYLSTLDLSGCRFNGSIPASLFALPSLKSLYLSHNQFSGHLDESTFESAPQLELLELGGNKLEGPIPLSIFNISSLVIVHLNSNQFNGTLELNRFEALTNLSALDLSENLLLINTNNINSALFPKVSFLWLRSCNLRVFPDFLQNQSRLISLDLSSNNIGGNLPSWIDNIGNGLIAELNLSSNSLKNPIQPFSNNSFRELEILDLHSNLFSGPLPILPPSAISLDYSKNNCSFMPSNISSFLSKARFFSLASNNAHGQLPESLCSVGGLEVLDLSNNSLSGSILSCIEGIGGGLKVLNLQRNHLSGTMNASLPKDCALRTFDLNGNRLEGQLSSSLGYCTMLEVIDLGNNQFTGTFPHWLGNLATLRVLVLRSNHFHGPIGVPQPGYRFPKLQIVDISSNRFSGRLPFEWIKSWDLMRNDKEETGSRAKLQILGYSALSYYRDEVTVTSKGLEIEYVKILTIFTLVDLSNNAFEGAIPKEIGDLKALHILNLSRNALTSPIPSSIGNLKQLESFDLSQNQLSGMIPSELTGLTFLSFMNLSYNNLVGKIPSGPQFDGFEEISYKGNNGLCGPPLSKKCTDVGQHTTGNRVDDDHKDGLCEALKFLFNDCTDNKSEFKWQLIVTALGFGIGNGIACWSVLVFYGSRSKRNSRQHRRNRHRRNRL</sequence>
<dbReference type="AlphaFoldDB" id="A0AAP0HG77"/>
<keyword evidence="7" id="KW-0677">Repeat</keyword>
<evidence type="ECO:0000256" key="8">
    <source>
        <dbReference type="ARBA" id="ARBA00022989"/>
    </source>
</evidence>
<gene>
    <name evidence="13" type="ORF">Sjap_026135</name>
</gene>
<evidence type="ECO:0000256" key="9">
    <source>
        <dbReference type="ARBA" id="ARBA00023136"/>
    </source>
</evidence>
<dbReference type="InterPro" id="IPR003591">
    <property type="entry name" value="Leu-rich_rpt_typical-subtyp"/>
</dbReference>
<evidence type="ECO:0000256" key="10">
    <source>
        <dbReference type="ARBA" id="ARBA00023180"/>
    </source>
</evidence>
<comment type="similarity">
    <text evidence="2">Belongs to the RLP family.</text>
</comment>
<organism evidence="13 14">
    <name type="scientific">Stephania japonica</name>
    <dbReference type="NCBI Taxonomy" id="461633"/>
    <lineage>
        <taxon>Eukaryota</taxon>
        <taxon>Viridiplantae</taxon>
        <taxon>Streptophyta</taxon>
        <taxon>Embryophyta</taxon>
        <taxon>Tracheophyta</taxon>
        <taxon>Spermatophyta</taxon>
        <taxon>Magnoliopsida</taxon>
        <taxon>Ranunculales</taxon>
        <taxon>Menispermaceae</taxon>
        <taxon>Menispermoideae</taxon>
        <taxon>Cissampelideae</taxon>
        <taxon>Stephania</taxon>
    </lineage>
</organism>
<evidence type="ECO:0000313" key="13">
    <source>
        <dbReference type="EMBL" id="KAK9085724.1"/>
    </source>
</evidence>
<evidence type="ECO:0000256" key="7">
    <source>
        <dbReference type="ARBA" id="ARBA00022737"/>
    </source>
</evidence>
<keyword evidence="8 11" id="KW-1133">Transmembrane helix</keyword>
<dbReference type="InterPro" id="IPR032675">
    <property type="entry name" value="LRR_dom_sf"/>
</dbReference>
<dbReference type="SMART" id="SM00369">
    <property type="entry name" value="LRR_TYP"/>
    <property type="match status" value="10"/>
</dbReference>
<dbReference type="SUPFAM" id="SSF52058">
    <property type="entry name" value="L domain-like"/>
    <property type="match status" value="2"/>
</dbReference>
<dbReference type="EMBL" id="JBBNAE010000011">
    <property type="protein sequence ID" value="KAK9085724.1"/>
    <property type="molecule type" value="Genomic_DNA"/>
</dbReference>
<comment type="subcellular location">
    <subcellularLocation>
        <location evidence="1">Cell membrane</location>
        <topology evidence="1">Single-pass type I membrane protein</topology>
    </subcellularLocation>
</comment>
<evidence type="ECO:0000256" key="2">
    <source>
        <dbReference type="ARBA" id="ARBA00009592"/>
    </source>
</evidence>
<feature type="transmembrane region" description="Helical" evidence="11">
    <location>
        <begin position="1003"/>
        <end position="1027"/>
    </location>
</feature>
<dbReference type="Pfam" id="PF00560">
    <property type="entry name" value="LRR_1"/>
    <property type="match status" value="3"/>
</dbReference>
<comment type="caution">
    <text evidence="13">The sequence shown here is derived from an EMBL/GenBank/DDBJ whole genome shotgun (WGS) entry which is preliminary data.</text>
</comment>
<accession>A0AAP0HG77</accession>
<evidence type="ECO:0000256" key="3">
    <source>
        <dbReference type="ARBA" id="ARBA00022475"/>
    </source>
</evidence>
<evidence type="ECO:0000256" key="5">
    <source>
        <dbReference type="ARBA" id="ARBA00022692"/>
    </source>
</evidence>
<evidence type="ECO:0000313" key="14">
    <source>
        <dbReference type="Proteomes" id="UP001417504"/>
    </source>
</evidence>
<dbReference type="Pfam" id="PF13855">
    <property type="entry name" value="LRR_8"/>
    <property type="match status" value="4"/>
</dbReference>
<dbReference type="GO" id="GO:0005886">
    <property type="term" value="C:plasma membrane"/>
    <property type="evidence" value="ECO:0007669"/>
    <property type="project" value="UniProtKB-SubCell"/>
</dbReference>
<keyword evidence="3" id="KW-1003">Cell membrane</keyword>
<evidence type="ECO:0000256" key="4">
    <source>
        <dbReference type="ARBA" id="ARBA00022614"/>
    </source>
</evidence>
<keyword evidence="6" id="KW-0732">Signal</keyword>
<proteinExistence type="inferred from homology"/>
<dbReference type="FunFam" id="3.80.10.10:FF:000213">
    <property type="entry name" value="Tyrosine-sulfated glycopeptide receptor 1"/>
    <property type="match status" value="1"/>
</dbReference>
<evidence type="ECO:0000259" key="12">
    <source>
        <dbReference type="Pfam" id="PF08263"/>
    </source>
</evidence>
<dbReference type="PRINTS" id="PR00019">
    <property type="entry name" value="LEURICHRPT"/>
</dbReference>
<dbReference type="InterPro" id="IPR013210">
    <property type="entry name" value="LRR_N_plant-typ"/>
</dbReference>
<dbReference type="PANTHER" id="PTHR48061:SF2">
    <property type="entry name" value="RECEPTOR LIKE PROTEIN 30-LIKE"/>
    <property type="match status" value="1"/>
</dbReference>
<evidence type="ECO:0000256" key="6">
    <source>
        <dbReference type="ARBA" id="ARBA00022729"/>
    </source>
</evidence>
<keyword evidence="5 11" id="KW-0812">Transmembrane</keyword>
<feature type="domain" description="Leucine-rich repeat-containing N-terminal plant-type" evidence="12">
    <location>
        <begin position="101"/>
        <end position="147"/>
    </location>
</feature>
<dbReference type="Pfam" id="PF08263">
    <property type="entry name" value="LRRNT_2"/>
    <property type="match status" value="1"/>
</dbReference>